<evidence type="ECO:0000256" key="5">
    <source>
        <dbReference type="ARBA" id="ARBA00022692"/>
    </source>
</evidence>
<evidence type="ECO:0000256" key="1">
    <source>
        <dbReference type="ARBA" id="ARBA00004651"/>
    </source>
</evidence>
<evidence type="ECO:0000256" key="8">
    <source>
        <dbReference type="RuleBase" id="RU362010"/>
    </source>
</evidence>
<keyword evidence="4 8" id="KW-1003">Cell membrane</keyword>
<dbReference type="InterPro" id="IPR045861">
    <property type="entry name" value="CorA_cytoplasmic_dom"/>
</dbReference>
<dbReference type="OrthoDB" id="9803416at2"/>
<evidence type="ECO:0000256" key="3">
    <source>
        <dbReference type="ARBA" id="ARBA00022448"/>
    </source>
</evidence>
<keyword evidence="10" id="KW-1185">Reference proteome</keyword>
<dbReference type="InterPro" id="IPR002523">
    <property type="entry name" value="MgTranspt_CorA/ZnTranspt_ZntB"/>
</dbReference>
<accession>C6WUH7</accession>
<reference evidence="10" key="1">
    <citation type="submission" date="2009-07" db="EMBL/GenBank/DDBJ databases">
        <title>Complete sequence of Methylotenera mobilis JLW8.</title>
        <authorList>
            <consortium name="US DOE Joint Genome Institute"/>
            <person name="Lucas S."/>
            <person name="Copeland A."/>
            <person name="Lapidus A."/>
            <person name="Glavina del Rio T."/>
            <person name="Tice H."/>
            <person name="Bruce D."/>
            <person name="Goodwin L."/>
            <person name="Pitluck S."/>
            <person name="LaButti K.M."/>
            <person name="Clum A."/>
            <person name="Larimer F."/>
            <person name="Land M."/>
            <person name="Hauser L."/>
            <person name="Kyrpides N."/>
            <person name="Mikhailova N."/>
            <person name="Kayluzhnaya M."/>
            <person name="Chistoserdova L."/>
        </authorList>
    </citation>
    <scope>NUCLEOTIDE SEQUENCE [LARGE SCALE GENOMIC DNA]</scope>
    <source>
        <strain evidence="10">JLW8 / ATCC BAA-1282 / DSM 17540</strain>
    </source>
</reference>
<dbReference type="Proteomes" id="UP000002742">
    <property type="component" value="Chromosome"/>
</dbReference>
<dbReference type="GO" id="GO:0005886">
    <property type="term" value="C:plasma membrane"/>
    <property type="evidence" value="ECO:0007669"/>
    <property type="project" value="UniProtKB-SubCell"/>
</dbReference>
<name>C6WUH7_METML</name>
<dbReference type="RefSeq" id="WP_015831613.1">
    <property type="nucleotide sequence ID" value="NC_012968.1"/>
</dbReference>
<comment type="subcellular location">
    <subcellularLocation>
        <location evidence="1">Cell membrane</location>
        <topology evidence="1">Multi-pass membrane protein</topology>
    </subcellularLocation>
    <subcellularLocation>
        <location evidence="8">Membrane</location>
        <topology evidence="8">Multi-pass membrane protein</topology>
    </subcellularLocation>
</comment>
<dbReference type="Gene3D" id="3.30.460.20">
    <property type="entry name" value="CorA soluble domain-like"/>
    <property type="match status" value="1"/>
</dbReference>
<keyword evidence="5 8" id="KW-0812">Transmembrane</keyword>
<keyword evidence="7 8" id="KW-0472">Membrane</keyword>
<keyword evidence="8" id="KW-0406">Ion transport</keyword>
<dbReference type="STRING" id="583345.Mmol_0666"/>
<organism evidence="9 10">
    <name type="scientific">Methylotenera mobilis (strain JLW8 / ATCC BAA-1282 / DSM 17540)</name>
    <dbReference type="NCBI Taxonomy" id="583345"/>
    <lineage>
        <taxon>Bacteria</taxon>
        <taxon>Pseudomonadati</taxon>
        <taxon>Pseudomonadota</taxon>
        <taxon>Betaproteobacteria</taxon>
        <taxon>Nitrosomonadales</taxon>
        <taxon>Methylophilaceae</taxon>
        <taxon>Methylotenera</taxon>
    </lineage>
</organism>
<dbReference type="FunFam" id="1.20.58.340:FF:000012">
    <property type="entry name" value="Magnesium transport protein CorA"/>
    <property type="match status" value="1"/>
</dbReference>
<dbReference type="PANTHER" id="PTHR46494:SF1">
    <property type="entry name" value="CORA FAMILY METAL ION TRANSPORTER (EUROFUNG)"/>
    <property type="match status" value="1"/>
</dbReference>
<protein>
    <recommendedName>
        <fullName evidence="8">Magnesium transport protein CorA</fullName>
    </recommendedName>
</protein>
<dbReference type="InterPro" id="IPR045863">
    <property type="entry name" value="CorA_TM1_TM2"/>
</dbReference>
<reference evidence="9 10" key="2">
    <citation type="journal article" date="2011" name="J. Bacteriol.">
        <title>Genomes of three methylotrophs from a single niche uncover genetic and metabolic divergence of Methylophilaceae.</title>
        <authorList>
            <person name="Lapidus A."/>
            <person name="Clum A."/>
            <person name="Labutti K."/>
            <person name="Kaluzhnaya M.G."/>
            <person name="Lim S."/>
            <person name="Beck D.A."/>
            <person name="Glavina Del Rio T."/>
            <person name="Nolan M."/>
            <person name="Mavromatis K."/>
            <person name="Huntemann M."/>
            <person name="Lucas S."/>
            <person name="Lidstrom M.E."/>
            <person name="Ivanova N."/>
            <person name="Chistoserdova L."/>
        </authorList>
    </citation>
    <scope>NUCLEOTIDE SEQUENCE [LARGE SCALE GENOMIC DNA]</scope>
    <source>
        <strain evidence="10">JLW8 / ATCC BAA-1282 / DSM 17540</strain>
    </source>
</reference>
<keyword evidence="8" id="KW-0460">Magnesium</keyword>
<dbReference type="AlphaFoldDB" id="C6WUH7"/>
<dbReference type="EMBL" id="CP001672">
    <property type="protein sequence ID" value="ACT47576.1"/>
    <property type="molecule type" value="Genomic_DNA"/>
</dbReference>
<dbReference type="GO" id="GO:0015087">
    <property type="term" value="F:cobalt ion transmembrane transporter activity"/>
    <property type="evidence" value="ECO:0007669"/>
    <property type="project" value="UniProtKB-UniRule"/>
</dbReference>
<dbReference type="Pfam" id="PF01544">
    <property type="entry name" value="CorA"/>
    <property type="match status" value="1"/>
</dbReference>
<dbReference type="KEGG" id="mmb:Mmol_0666"/>
<dbReference type="Gene3D" id="1.20.58.340">
    <property type="entry name" value="Magnesium transport protein CorA, transmembrane region"/>
    <property type="match status" value="2"/>
</dbReference>
<evidence type="ECO:0000313" key="9">
    <source>
        <dbReference type="EMBL" id="ACT47576.1"/>
    </source>
</evidence>
<dbReference type="InterPro" id="IPR004488">
    <property type="entry name" value="Mg/Co-transport_prot_CorA"/>
</dbReference>
<evidence type="ECO:0000256" key="2">
    <source>
        <dbReference type="ARBA" id="ARBA00009765"/>
    </source>
</evidence>
<evidence type="ECO:0000256" key="4">
    <source>
        <dbReference type="ARBA" id="ARBA00022475"/>
    </source>
</evidence>
<comment type="function">
    <text evidence="8">Mediates influx of magnesium ions.</text>
</comment>
<dbReference type="HOGENOM" id="CLU_007127_0_0_4"/>
<evidence type="ECO:0000313" key="10">
    <source>
        <dbReference type="Proteomes" id="UP000002742"/>
    </source>
</evidence>
<dbReference type="SUPFAM" id="SSF144083">
    <property type="entry name" value="Magnesium transport protein CorA, transmembrane region"/>
    <property type="match status" value="1"/>
</dbReference>
<feature type="transmembrane region" description="Helical" evidence="8">
    <location>
        <begin position="344"/>
        <end position="363"/>
    </location>
</feature>
<dbReference type="eggNOG" id="COG0598">
    <property type="taxonomic scope" value="Bacteria"/>
</dbReference>
<dbReference type="GO" id="GO:0015095">
    <property type="term" value="F:magnesium ion transmembrane transporter activity"/>
    <property type="evidence" value="ECO:0007669"/>
    <property type="project" value="UniProtKB-UniRule"/>
</dbReference>
<sequence length="372" mass="42503">MKKSRPRKSKKQLSKKIGMAPGSLVYVGSMDANAAQLAKPIVSVMIYDAAELTEQILSAEALANFKLTDYSKAGKKVWLNVHGVHDAALIKQIGDLFHLHPLVQEDILNTEQRPKVDEFDDYVFLETRCFRYDQAAMTMDSEQVSFVLGRDYLLTFQERATGNFEPVRTRMRVSRAHIRELGVDYLAYALLDSVVDKYFSVLEAVGDASEALEEVLLHKPTNTELHAIHQLKHVSIELRRAVWPLREVINTLSRNENDFFKPTTMPYLRDVYDHTVSFIESLESIRDALSGMMDIYMASVSQRVNLEVRALTVVAMLFMPATLIAGIFGMNFHEMPWLADKDGFWWAMGLMLSIALVMLTIFWRRQWLTSQS</sequence>
<feature type="transmembrane region" description="Helical" evidence="8">
    <location>
        <begin position="310"/>
        <end position="332"/>
    </location>
</feature>
<keyword evidence="3 8" id="KW-0813">Transport</keyword>
<gene>
    <name evidence="8" type="primary">corA</name>
    <name evidence="9" type="ordered locus">Mmol_0666</name>
</gene>
<dbReference type="GO" id="GO:0050897">
    <property type="term" value="F:cobalt ion binding"/>
    <property type="evidence" value="ECO:0007669"/>
    <property type="project" value="TreeGrafter"/>
</dbReference>
<dbReference type="CDD" id="cd12828">
    <property type="entry name" value="TmCorA-like_1"/>
    <property type="match status" value="1"/>
</dbReference>
<keyword evidence="6 8" id="KW-1133">Transmembrane helix</keyword>
<comment type="similarity">
    <text evidence="2 8">Belongs to the CorA metal ion transporter (MIT) (TC 1.A.35) family.</text>
</comment>
<dbReference type="PANTHER" id="PTHR46494">
    <property type="entry name" value="CORA FAMILY METAL ION TRANSPORTER (EUROFUNG)"/>
    <property type="match status" value="1"/>
</dbReference>
<dbReference type="NCBIfam" id="TIGR00383">
    <property type="entry name" value="corA"/>
    <property type="match status" value="1"/>
</dbReference>
<proteinExistence type="inferred from homology"/>
<dbReference type="SUPFAM" id="SSF143865">
    <property type="entry name" value="CorA soluble domain-like"/>
    <property type="match status" value="1"/>
</dbReference>
<evidence type="ECO:0000256" key="6">
    <source>
        <dbReference type="ARBA" id="ARBA00022989"/>
    </source>
</evidence>
<dbReference type="GO" id="GO:0000287">
    <property type="term" value="F:magnesium ion binding"/>
    <property type="evidence" value="ECO:0007669"/>
    <property type="project" value="TreeGrafter"/>
</dbReference>
<evidence type="ECO:0000256" key="7">
    <source>
        <dbReference type="ARBA" id="ARBA00023136"/>
    </source>
</evidence>